<evidence type="ECO:0000313" key="2">
    <source>
        <dbReference type="EMBL" id="CEM23732.1"/>
    </source>
</evidence>
<reference evidence="2 3" key="1">
    <citation type="submission" date="2014-11" db="EMBL/GenBank/DDBJ databases">
        <authorList>
            <person name="Zhu J."/>
            <person name="Qi W."/>
            <person name="Song R."/>
        </authorList>
    </citation>
    <scope>NUCLEOTIDE SEQUENCE [LARGE SCALE GENOMIC DNA]</scope>
</reference>
<protein>
    <submittedName>
        <fullName evidence="2">Uncharacterized protein</fullName>
    </submittedName>
</protein>
<evidence type="ECO:0000256" key="1">
    <source>
        <dbReference type="SAM" id="MobiDB-lite"/>
    </source>
</evidence>
<dbReference type="VEuPathDB" id="CryptoDB:Vbra_17088"/>
<feature type="region of interest" description="Disordered" evidence="1">
    <location>
        <begin position="125"/>
        <end position="153"/>
    </location>
</feature>
<feature type="region of interest" description="Disordered" evidence="1">
    <location>
        <begin position="189"/>
        <end position="237"/>
    </location>
</feature>
<proteinExistence type="predicted"/>
<gene>
    <name evidence="2" type="ORF">Vbra_17088</name>
</gene>
<dbReference type="Proteomes" id="UP000041254">
    <property type="component" value="Unassembled WGS sequence"/>
</dbReference>
<keyword evidence="3" id="KW-1185">Reference proteome</keyword>
<feature type="compositionally biased region" description="Basic and acidic residues" evidence="1">
    <location>
        <begin position="125"/>
        <end position="145"/>
    </location>
</feature>
<name>A0A0G4G656_VITBC</name>
<sequence>MGRGVIKQANTRFNKLALQPSSPSTFYICLAFSHLLPVLHCLVDDLLEIPWLSDQQQVTHFEWPAELQEKVERHPPLDDIALYERSQATETPPAAWKWNGGYPNPSPPTSPREIQAYLERCRRADESLGRRREGRARGGRERESRGTFNGRGTMLPTLFEEPAAAAAAAGGATGWLNMDEELYETEMDAEPAAAAAAAAGGGGAVKRRPPGAKKEDTTPVGSGLRVGIEEGDRETSP</sequence>
<dbReference type="EMBL" id="CDMY01000571">
    <property type="protein sequence ID" value="CEM23732.1"/>
    <property type="molecule type" value="Genomic_DNA"/>
</dbReference>
<dbReference type="AlphaFoldDB" id="A0A0G4G656"/>
<dbReference type="InParanoid" id="A0A0G4G656"/>
<evidence type="ECO:0000313" key="3">
    <source>
        <dbReference type="Proteomes" id="UP000041254"/>
    </source>
</evidence>
<organism evidence="2 3">
    <name type="scientific">Vitrella brassicaformis (strain CCMP3155)</name>
    <dbReference type="NCBI Taxonomy" id="1169540"/>
    <lineage>
        <taxon>Eukaryota</taxon>
        <taxon>Sar</taxon>
        <taxon>Alveolata</taxon>
        <taxon>Colpodellida</taxon>
        <taxon>Vitrellaceae</taxon>
        <taxon>Vitrella</taxon>
    </lineage>
</organism>
<accession>A0A0G4G656</accession>
<feature type="compositionally biased region" description="Basic and acidic residues" evidence="1">
    <location>
        <begin position="227"/>
        <end position="237"/>
    </location>
</feature>